<accession>A0A6A5SEN2</accession>
<feature type="compositionally biased region" description="Basic and acidic residues" evidence="1">
    <location>
        <begin position="913"/>
        <end position="923"/>
    </location>
</feature>
<feature type="compositionally biased region" description="Polar residues" evidence="1">
    <location>
        <begin position="46"/>
        <end position="62"/>
    </location>
</feature>
<feature type="region of interest" description="Disordered" evidence="1">
    <location>
        <begin position="896"/>
        <end position="927"/>
    </location>
</feature>
<feature type="non-terminal residue" evidence="3">
    <location>
        <position position="999"/>
    </location>
</feature>
<feature type="compositionally biased region" description="Basic and acidic residues" evidence="1">
    <location>
        <begin position="984"/>
        <end position="999"/>
    </location>
</feature>
<feature type="region of interest" description="Disordered" evidence="1">
    <location>
        <begin position="1"/>
        <end position="162"/>
    </location>
</feature>
<feature type="region of interest" description="Disordered" evidence="1">
    <location>
        <begin position="840"/>
        <end position="868"/>
    </location>
</feature>
<reference evidence="3" key="1">
    <citation type="journal article" date="2020" name="Stud. Mycol.">
        <title>101 Dothideomycetes genomes: a test case for predicting lifestyles and emergence of pathogens.</title>
        <authorList>
            <person name="Haridas S."/>
            <person name="Albert R."/>
            <person name="Binder M."/>
            <person name="Bloem J."/>
            <person name="Labutti K."/>
            <person name="Salamov A."/>
            <person name="Andreopoulos B."/>
            <person name="Baker S."/>
            <person name="Barry K."/>
            <person name="Bills G."/>
            <person name="Bluhm B."/>
            <person name="Cannon C."/>
            <person name="Castanera R."/>
            <person name="Culley D."/>
            <person name="Daum C."/>
            <person name="Ezra D."/>
            <person name="Gonzalez J."/>
            <person name="Henrissat B."/>
            <person name="Kuo A."/>
            <person name="Liang C."/>
            <person name="Lipzen A."/>
            <person name="Lutzoni F."/>
            <person name="Magnuson J."/>
            <person name="Mondo S."/>
            <person name="Nolan M."/>
            <person name="Ohm R."/>
            <person name="Pangilinan J."/>
            <person name="Park H.-J."/>
            <person name="Ramirez L."/>
            <person name="Alfaro M."/>
            <person name="Sun H."/>
            <person name="Tritt A."/>
            <person name="Yoshinaga Y."/>
            <person name="Zwiers L.-H."/>
            <person name="Turgeon B."/>
            <person name="Goodwin S."/>
            <person name="Spatafora J."/>
            <person name="Crous P."/>
            <person name="Grigoriev I."/>
        </authorList>
    </citation>
    <scope>NUCLEOTIDE SEQUENCE</scope>
    <source>
        <strain evidence="3">CBS 161.51</strain>
    </source>
</reference>
<feature type="region of interest" description="Disordered" evidence="1">
    <location>
        <begin position="304"/>
        <end position="324"/>
    </location>
</feature>
<keyword evidence="4" id="KW-1185">Reference proteome</keyword>
<dbReference type="InterPro" id="IPR058317">
    <property type="entry name" value="DUF8004"/>
</dbReference>
<feature type="compositionally biased region" description="Polar residues" evidence="1">
    <location>
        <begin position="82"/>
        <end position="93"/>
    </location>
</feature>
<gene>
    <name evidence="3" type="ORF">EJ02DRAFT_382437</name>
</gene>
<feature type="compositionally biased region" description="Basic and acidic residues" evidence="1">
    <location>
        <begin position="790"/>
        <end position="801"/>
    </location>
</feature>
<dbReference type="OrthoDB" id="5302380at2759"/>
<feature type="compositionally biased region" description="Basic residues" evidence="1">
    <location>
        <begin position="307"/>
        <end position="324"/>
    </location>
</feature>
<name>A0A6A5SEN2_9PLEO</name>
<dbReference type="PANTHER" id="PTHR39601:SF2">
    <property type="entry name" value="CHORIOGENIN HMINOR"/>
    <property type="match status" value="1"/>
</dbReference>
<feature type="compositionally biased region" description="Polar residues" evidence="1">
    <location>
        <begin position="896"/>
        <end position="908"/>
    </location>
</feature>
<evidence type="ECO:0000259" key="2">
    <source>
        <dbReference type="Pfam" id="PF26013"/>
    </source>
</evidence>
<feature type="region of interest" description="Disordered" evidence="1">
    <location>
        <begin position="976"/>
        <end position="999"/>
    </location>
</feature>
<feature type="domain" description="DUF8004" evidence="2">
    <location>
        <begin position="402"/>
        <end position="496"/>
    </location>
</feature>
<dbReference type="PANTHER" id="PTHR39601">
    <property type="entry name" value="CHORIOGENIN HMINOR"/>
    <property type="match status" value="1"/>
</dbReference>
<feature type="compositionally biased region" description="Polar residues" evidence="1">
    <location>
        <begin position="110"/>
        <end position="120"/>
    </location>
</feature>
<evidence type="ECO:0000313" key="3">
    <source>
        <dbReference type="EMBL" id="KAF1939101.1"/>
    </source>
</evidence>
<evidence type="ECO:0000256" key="1">
    <source>
        <dbReference type="SAM" id="MobiDB-lite"/>
    </source>
</evidence>
<feature type="region of interest" description="Disordered" evidence="1">
    <location>
        <begin position="253"/>
        <end position="292"/>
    </location>
</feature>
<organism evidence="3 4">
    <name type="scientific">Clathrospora elynae</name>
    <dbReference type="NCBI Taxonomy" id="706981"/>
    <lineage>
        <taxon>Eukaryota</taxon>
        <taxon>Fungi</taxon>
        <taxon>Dikarya</taxon>
        <taxon>Ascomycota</taxon>
        <taxon>Pezizomycotina</taxon>
        <taxon>Dothideomycetes</taxon>
        <taxon>Pleosporomycetidae</taxon>
        <taxon>Pleosporales</taxon>
        <taxon>Diademaceae</taxon>
        <taxon>Clathrospora</taxon>
    </lineage>
</organism>
<dbReference type="EMBL" id="ML976088">
    <property type="protein sequence ID" value="KAF1939101.1"/>
    <property type="molecule type" value="Genomic_DNA"/>
</dbReference>
<feature type="compositionally biased region" description="Polar residues" evidence="1">
    <location>
        <begin position="258"/>
        <end position="269"/>
    </location>
</feature>
<feature type="compositionally biased region" description="Basic and acidic residues" evidence="1">
    <location>
        <begin position="12"/>
        <end position="23"/>
    </location>
</feature>
<proteinExistence type="predicted"/>
<feature type="compositionally biased region" description="Low complexity" evidence="1">
    <location>
        <begin position="63"/>
        <end position="81"/>
    </location>
</feature>
<dbReference type="AlphaFoldDB" id="A0A6A5SEN2"/>
<feature type="compositionally biased region" description="Basic and acidic residues" evidence="1">
    <location>
        <begin position="94"/>
        <end position="103"/>
    </location>
</feature>
<feature type="compositionally biased region" description="Polar residues" evidence="1">
    <location>
        <begin position="846"/>
        <end position="856"/>
    </location>
</feature>
<protein>
    <recommendedName>
        <fullName evidence="2">DUF8004 domain-containing protein</fullName>
    </recommendedName>
</protein>
<dbReference type="Pfam" id="PF26013">
    <property type="entry name" value="DUF8004"/>
    <property type="match status" value="1"/>
</dbReference>
<sequence length="999" mass="114115">MSARGASSRKVQVKDIEKKEKKVTGKGKAPEPIYETRDAFAEWRPTPSTNNSRSGISRSMTVSSNNSRATSRSNSTHDSSSQPRLNTLPSNDSSDVRSGHEPKSAGAKSASVSDISSTGRENAKYQAKGKETKAPRGRGGGVPIKRTVVPSPVPPLSRAESSTSYALPTQKTWINFKVWEGGKDGMRPYGGFDFDDDMQHGSVLIYFKEEQVVEDRPVPSIRAELEVLQNSGSTWLSNALLYGQIDDNDVDDWALSESAGSPSQHYSPNYPQPDRRRMPGPTSLGGRSPPPFYIDQTYTRIDSRAASKARHRSKSPPPFRKTHQRNPTHEIWFTAPGKIKTPQGQRLHHVAIRNFLAILHGKPIVGADLFDMLSTLQPEIQVMFDLDNDSQSRMTPRERSVQMITNYLGHHGIHDVRNNIRRALGILAWAEQDNVRWRQGYLESFVQLAGIMTQEIEDHADFKRLSVVTRRNLRLAGKTLQLRVMEAEEKLSSFNFSELWEDTSKAANSPVYQSYQNFRQFLISYYSRIYGSWPPSREKTWLNRKVAYAMQEDFGSLYDYFVDRDVIWNPREERASRKWEMAHRKNDTFTADLPEIGMTDMLVAYDAKYGYAHIPHPYPLLPREVPKASKDKEKKSFFSSLKKDKTKETTKDAKAHLQLSIVFSDATNIEKLDVNFNGTTLIDKFEQFELTTDLKNTTPREARLGRWVLLYGVLQVLSTISVDVQGLKHTDGVRYHLCADLKRMPEWVSNGRIEHLEASQQRSWCWQRAWDPMLTQTAPVELEATPSIDRNEYAPHHDNSHNTEVAGHSFPSPPPQQALPPPPSLDNATRMQNEFRRLGEKIDSFPISNNANSPPSRTEFERRRQNEPVIQDEFQRDRKPRLQGETFLPRIITNHISSSHTNNDNSFNPRMDSLPRHPNDAHPRTHSRQNTSFFFLPSDDFHDLPPAMHPKTEMRSHVKSVDTDLGAYQFSGREVLWPVPPGYSERESEKERERKRERD</sequence>
<dbReference type="Proteomes" id="UP000800038">
    <property type="component" value="Unassembled WGS sequence"/>
</dbReference>
<feature type="region of interest" description="Disordered" evidence="1">
    <location>
        <begin position="790"/>
        <end position="828"/>
    </location>
</feature>
<evidence type="ECO:0000313" key="4">
    <source>
        <dbReference type="Proteomes" id="UP000800038"/>
    </source>
</evidence>
<feature type="compositionally biased region" description="Pro residues" evidence="1">
    <location>
        <begin position="811"/>
        <end position="824"/>
    </location>
</feature>